<gene>
    <name evidence="9" type="ORF">WCD74_10985</name>
</gene>
<name>A0ABU8MLW0_9PSEU</name>
<dbReference type="InterPro" id="IPR005238">
    <property type="entry name" value="ComB-like"/>
</dbReference>
<dbReference type="Pfam" id="PF04029">
    <property type="entry name" value="2-ph_phosp"/>
    <property type="match status" value="1"/>
</dbReference>
<evidence type="ECO:0000256" key="7">
    <source>
        <dbReference type="ARBA" id="ARBA00033711"/>
    </source>
</evidence>
<feature type="region of interest" description="Disordered" evidence="8">
    <location>
        <begin position="77"/>
        <end position="120"/>
    </location>
</feature>
<reference evidence="9 10" key="1">
    <citation type="submission" date="2024-03" db="EMBL/GenBank/DDBJ databases">
        <title>Actinomycetospora sp. OC33-EN08, a novel actinomycete isolated from wild orchid (Aerides multiflora).</title>
        <authorList>
            <person name="Suriyachadkun C."/>
        </authorList>
    </citation>
    <scope>NUCLEOTIDE SEQUENCE [LARGE SCALE GENOMIC DNA]</scope>
    <source>
        <strain evidence="9 10">OC33-EN08</strain>
    </source>
</reference>
<dbReference type="PANTHER" id="PTHR37311">
    <property type="entry name" value="2-PHOSPHOSULFOLACTATE PHOSPHATASE-RELATED"/>
    <property type="match status" value="1"/>
</dbReference>
<evidence type="ECO:0000313" key="9">
    <source>
        <dbReference type="EMBL" id="MEJ2868294.1"/>
    </source>
</evidence>
<evidence type="ECO:0000256" key="6">
    <source>
        <dbReference type="ARBA" id="ARBA00022842"/>
    </source>
</evidence>
<dbReference type="EMBL" id="JBBEGN010000004">
    <property type="protein sequence ID" value="MEJ2868294.1"/>
    <property type="molecule type" value="Genomic_DNA"/>
</dbReference>
<evidence type="ECO:0000313" key="10">
    <source>
        <dbReference type="Proteomes" id="UP001385809"/>
    </source>
</evidence>
<keyword evidence="5" id="KW-0378">Hydrolase</keyword>
<dbReference type="EC" id="3.1.3.71" evidence="3"/>
<evidence type="ECO:0000256" key="3">
    <source>
        <dbReference type="ARBA" id="ARBA00012953"/>
    </source>
</evidence>
<evidence type="ECO:0000256" key="1">
    <source>
        <dbReference type="ARBA" id="ARBA00001946"/>
    </source>
</evidence>
<organism evidence="9 10">
    <name type="scientific">Actinomycetospora aurantiaca</name>
    <dbReference type="NCBI Taxonomy" id="3129233"/>
    <lineage>
        <taxon>Bacteria</taxon>
        <taxon>Bacillati</taxon>
        <taxon>Actinomycetota</taxon>
        <taxon>Actinomycetes</taxon>
        <taxon>Pseudonocardiales</taxon>
        <taxon>Pseudonocardiaceae</taxon>
        <taxon>Actinomycetospora</taxon>
    </lineage>
</organism>
<comment type="cofactor">
    <cofactor evidence="1">
        <name>Mg(2+)</name>
        <dbReference type="ChEBI" id="CHEBI:18420"/>
    </cofactor>
</comment>
<dbReference type="SUPFAM" id="SSF142823">
    <property type="entry name" value="ComB-like"/>
    <property type="match status" value="1"/>
</dbReference>
<comment type="catalytic activity">
    <reaction evidence="7">
        <text>(2R)-O-phospho-3-sulfolactate + H2O = (2R)-3-sulfolactate + phosphate</text>
        <dbReference type="Rhea" id="RHEA:23416"/>
        <dbReference type="ChEBI" id="CHEBI:15377"/>
        <dbReference type="ChEBI" id="CHEBI:15597"/>
        <dbReference type="ChEBI" id="CHEBI:43474"/>
        <dbReference type="ChEBI" id="CHEBI:58738"/>
        <dbReference type="EC" id="3.1.3.71"/>
    </reaction>
</comment>
<feature type="region of interest" description="Disordered" evidence="8">
    <location>
        <begin position="1"/>
        <end position="24"/>
    </location>
</feature>
<evidence type="ECO:0000256" key="8">
    <source>
        <dbReference type="SAM" id="MobiDB-lite"/>
    </source>
</evidence>
<dbReference type="Gene3D" id="3.90.1560.10">
    <property type="entry name" value="ComB-like"/>
    <property type="match status" value="1"/>
</dbReference>
<comment type="similarity">
    <text evidence="2">Belongs to the ComB family.</text>
</comment>
<evidence type="ECO:0000256" key="4">
    <source>
        <dbReference type="ARBA" id="ARBA00021948"/>
    </source>
</evidence>
<accession>A0ABU8MLW0</accession>
<dbReference type="RefSeq" id="WP_337694904.1">
    <property type="nucleotide sequence ID" value="NZ_JBBEGN010000004.1"/>
</dbReference>
<protein>
    <recommendedName>
        <fullName evidence="4">Probable 2-phosphosulfolactate phosphatase</fullName>
        <ecNumber evidence="3">3.1.3.71</ecNumber>
    </recommendedName>
</protein>
<sequence length="270" mass="27077">MPRRPPWPRATCPRRGRPCVTSSGSQAGYRVRCEWGPAGGALVARGADVAVVVDVLSFTTATSVALDRGMAVIPSAVRSGSPGDGAQRSSTQRDGVVVAGRRSEGGLSLSPGSIRRVDPAPDRIVLPSPNGSTIGAALAASASTLVAACLRNATAVGAWLAARPGATVAVVPAGERWPDGGLRPAVEDLWGAGAVVSTLLAAGAGGLSPEARAAAAAFAAVRADLRAELRACVSGRELIDDGFADDVEVAAELDASDVVPVLVGGEFRAG</sequence>
<evidence type="ECO:0000256" key="5">
    <source>
        <dbReference type="ARBA" id="ARBA00022801"/>
    </source>
</evidence>
<proteinExistence type="inferred from homology"/>
<dbReference type="InterPro" id="IPR036702">
    <property type="entry name" value="ComB-like_sf"/>
</dbReference>
<keyword evidence="6" id="KW-0460">Magnesium</keyword>
<dbReference type="PANTHER" id="PTHR37311:SF1">
    <property type="entry name" value="2-PHOSPHOSULFOLACTATE PHOSPHATASE-RELATED"/>
    <property type="match status" value="1"/>
</dbReference>
<dbReference type="Proteomes" id="UP001385809">
    <property type="component" value="Unassembled WGS sequence"/>
</dbReference>
<keyword evidence="10" id="KW-1185">Reference proteome</keyword>
<comment type="caution">
    <text evidence="9">The sequence shown here is derived from an EMBL/GenBank/DDBJ whole genome shotgun (WGS) entry which is preliminary data.</text>
</comment>
<evidence type="ECO:0000256" key="2">
    <source>
        <dbReference type="ARBA" id="ARBA00009997"/>
    </source>
</evidence>